<accession>A0A1E2RZI7</accession>
<sequence length="115" mass="12963">MSEAPADTKMLLPIDRLLAYLAPLVRKAIVETPLDTATREGMAGMAANVLYGHHTPAEAHLCRAVELLCTHRPNDEHAFRCVEAAYELVRWERHGEARHADEMDAKPWQAKEAHR</sequence>
<dbReference type="EMBL" id="MASI01000003">
    <property type="protein sequence ID" value="ODA67643.1"/>
    <property type="molecule type" value="Genomic_DNA"/>
</dbReference>
<evidence type="ECO:0000313" key="2">
    <source>
        <dbReference type="Proteomes" id="UP000095087"/>
    </source>
</evidence>
<dbReference type="STRING" id="1177755.A7A08_01678"/>
<dbReference type="RefSeq" id="WP_069094970.1">
    <property type="nucleotide sequence ID" value="NZ_MASI01000003.1"/>
</dbReference>
<comment type="caution">
    <text evidence="1">The sequence shown here is derived from an EMBL/GenBank/DDBJ whole genome shotgun (WGS) entry which is preliminary data.</text>
</comment>
<dbReference type="AlphaFoldDB" id="A0A1E2RZI7"/>
<proteinExistence type="predicted"/>
<organism evidence="1 2">
    <name type="scientific">Methyloligella halotolerans</name>
    <dbReference type="NCBI Taxonomy" id="1177755"/>
    <lineage>
        <taxon>Bacteria</taxon>
        <taxon>Pseudomonadati</taxon>
        <taxon>Pseudomonadota</taxon>
        <taxon>Alphaproteobacteria</taxon>
        <taxon>Hyphomicrobiales</taxon>
        <taxon>Hyphomicrobiaceae</taxon>
        <taxon>Methyloligella</taxon>
    </lineage>
</organism>
<evidence type="ECO:0000313" key="1">
    <source>
        <dbReference type="EMBL" id="ODA67643.1"/>
    </source>
</evidence>
<reference evidence="1 2" key="1">
    <citation type="submission" date="2016-07" db="EMBL/GenBank/DDBJ databases">
        <title>Draft genome sequence of Methyloligella halotolerans C2T (VKM B-2706T=CCUG 61687T=DSM 25045T), a halotolerant polyhydroxybutyrate accumulating methylotroph.</title>
        <authorList>
            <person name="Vasilenko O.V."/>
            <person name="Doronina N.V."/>
            <person name="Poroshina M.N."/>
            <person name="Tarlachkov S.V."/>
            <person name="Trotsenko Y.A."/>
        </authorList>
    </citation>
    <scope>NUCLEOTIDE SEQUENCE [LARGE SCALE GENOMIC DNA]</scope>
    <source>
        <strain evidence="1 2">VKM B-2706</strain>
    </source>
</reference>
<gene>
    <name evidence="1" type="ORF">A7A08_01678</name>
</gene>
<protein>
    <submittedName>
        <fullName evidence="1">Uncharacterized protein</fullName>
    </submittedName>
</protein>
<dbReference type="Proteomes" id="UP000095087">
    <property type="component" value="Unassembled WGS sequence"/>
</dbReference>
<name>A0A1E2RZI7_9HYPH</name>
<keyword evidence="2" id="KW-1185">Reference proteome</keyword>